<dbReference type="AlphaFoldDB" id="A0A9D3AYG4"/>
<comment type="caution">
    <text evidence="3">The sequence shown here is derived from an EMBL/GenBank/DDBJ whole genome shotgun (WGS) entry which is preliminary data.</text>
</comment>
<keyword evidence="3" id="KW-0328">Glycosyltransferase</keyword>
<feature type="domain" description="Glycosyl transferase family 1" evidence="2">
    <location>
        <begin position="226"/>
        <end position="381"/>
    </location>
</feature>
<gene>
    <name evidence="3" type="primary">mfpsA</name>
    <name evidence="3" type="ORF">SPSYN_00790</name>
</gene>
<keyword evidence="4" id="KW-1185">Reference proteome</keyword>
<evidence type="ECO:0000313" key="4">
    <source>
        <dbReference type="Proteomes" id="UP000798488"/>
    </source>
</evidence>
<dbReference type="Proteomes" id="UP000798488">
    <property type="component" value="Unassembled WGS sequence"/>
</dbReference>
<dbReference type="GO" id="GO:0009103">
    <property type="term" value="P:lipopolysaccharide biosynthetic process"/>
    <property type="evidence" value="ECO:0007669"/>
    <property type="project" value="TreeGrafter"/>
</dbReference>
<feature type="domain" description="Glycosyl transferase family 1" evidence="2">
    <location>
        <begin position="620"/>
        <end position="790"/>
    </location>
</feature>
<keyword evidence="1 3" id="KW-0808">Transferase</keyword>
<name>A0A9D3AYG4_9FIRM</name>
<dbReference type="CDD" id="cd03801">
    <property type="entry name" value="GT4_PimA-like"/>
    <property type="match status" value="1"/>
</dbReference>
<dbReference type="GO" id="GO:0103011">
    <property type="term" value="F:mannosylfructose-phosphate synthase activity"/>
    <property type="evidence" value="ECO:0007669"/>
    <property type="project" value="UniProtKB-EC"/>
</dbReference>
<proteinExistence type="predicted"/>
<evidence type="ECO:0000313" key="3">
    <source>
        <dbReference type="EMBL" id="KAF1086052.1"/>
    </source>
</evidence>
<evidence type="ECO:0000256" key="1">
    <source>
        <dbReference type="ARBA" id="ARBA00022679"/>
    </source>
</evidence>
<dbReference type="PANTHER" id="PTHR46401:SF2">
    <property type="entry name" value="GLYCOSYLTRANSFERASE WBBK-RELATED"/>
    <property type="match status" value="1"/>
</dbReference>
<dbReference type="RefSeq" id="WP_161821194.1">
    <property type="nucleotide sequence ID" value="NZ_LSRS01000002.1"/>
</dbReference>
<evidence type="ECO:0000259" key="2">
    <source>
        <dbReference type="Pfam" id="PF00534"/>
    </source>
</evidence>
<protein>
    <submittedName>
        <fullName evidence="3">Mannosylfructose-phosphate synthase</fullName>
        <ecNumber evidence="3">2.4.1.246</ecNumber>
    </submittedName>
</protein>
<dbReference type="EC" id="2.4.1.246" evidence="3"/>
<feature type="domain" description="Glycosyl transferase family 1" evidence="2">
    <location>
        <begin position="1062"/>
        <end position="1207"/>
    </location>
</feature>
<dbReference type="CDD" id="cd03809">
    <property type="entry name" value="GT4_MtfB-like"/>
    <property type="match status" value="2"/>
</dbReference>
<dbReference type="SUPFAM" id="SSF53756">
    <property type="entry name" value="UDP-Glycosyltransferase/glycogen phosphorylase"/>
    <property type="match status" value="3"/>
</dbReference>
<dbReference type="Pfam" id="PF00534">
    <property type="entry name" value="Glycos_transf_1"/>
    <property type="match status" value="3"/>
</dbReference>
<dbReference type="FunFam" id="3.40.50.2000:FF:000119">
    <property type="entry name" value="Glycosyl transferase group 1"/>
    <property type="match status" value="1"/>
</dbReference>
<dbReference type="OrthoDB" id="9797829at2"/>
<organism evidence="3 4">
    <name type="scientific">Sporotomaculum syntrophicum</name>
    <dbReference type="NCBI Taxonomy" id="182264"/>
    <lineage>
        <taxon>Bacteria</taxon>
        <taxon>Bacillati</taxon>
        <taxon>Bacillota</taxon>
        <taxon>Clostridia</taxon>
        <taxon>Eubacteriales</taxon>
        <taxon>Desulfallaceae</taxon>
        <taxon>Sporotomaculum</taxon>
    </lineage>
</organism>
<dbReference type="InterPro" id="IPR001296">
    <property type="entry name" value="Glyco_trans_1"/>
</dbReference>
<reference evidence="3" key="1">
    <citation type="submission" date="2016-02" db="EMBL/GenBank/DDBJ databases">
        <title>Draft Genome Sequence of Sporotomaculum syntrophicum Strain FB, a Syntrophic Benzoate Degrader.</title>
        <authorList>
            <person name="Nobu M.K."/>
            <person name="Narihiro T."/>
            <person name="Qiu Y.-L."/>
            <person name="Ohashi A."/>
            <person name="Liu W.-T."/>
            <person name="Yuji S."/>
        </authorList>
    </citation>
    <scope>NUCLEOTIDE SEQUENCE</scope>
    <source>
        <strain evidence="3">FB</strain>
    </source>
</reference>
<dbReference type="EMBL" id="LSRS01000002">
    <property type="protein sequence ID" value="KAF1086052.1"/>
    <property type="molecule type" value="Genomic_DNA"/>
</dbReference>
<sequence length="1261" mass="140913">MRIVLDLQGAQTTGSRHRGIGRYSLALAQAMTRLAVGHEIILTLNGSFSDTIEPIRAVFDGLVSQENIRVWQAPGPVSEIETANTWRRQAAERLREAFLANLKPDVVLVSSLFEGLGDDAVTSIGVFDNTLPTALTLYDLIPLIHREHYLQNPAVEAWYQHKLGHLRRAHLWLAISESSRREGIEYLGLPEEWVVNISTAADACFRPVELSNTKVEELRRCYGLAKPFIMYTGGIDYRKNIEGLIRAYAKLPQTLRQAYQLAIVCSIQPGDKQAYECLAASQGVGAGEIVFTGFVPDEELLALYNLCRAFVFPSWHEGFGLPVLEAMACGAAVIGANTSSIPEVIGRADALFDPFDDADISARLAKVLTDESFNAELRRHGLEQAKKFSWENSARSALDALARLHKAQEKLDGLKKYYLVNNRPRMAYVSPLPPEKSGIADYSAELLPELARYYEIDVVINQLEVSDPWVKANCQLRSVDWFNANAGRYDRVIYHFGNSPFHEHMFGLLEQHPGVVVLHDFFLGNVISQMDNVSFDKYIWARALYFSHGYYAIHDRFQSNAIANLALKYPCNLSVWQQARGVIVHSDFCRRLAVRWYGTKIAQECQIIPLLRVPARALNRDDARQTLGFGESDFVVCSFGLLGPTKLNHRLLEVWLATPMVKDKTCRLVFVGENHGGEYGAELLEAIRKSGFADRISITGFAPAEQYQHYLAAADVAVQLRTLSRGETSAAVLDCMNYGLPTVVNAHGSLAELPSDCVVMLPDEFTDQQLAQALETLWREPQQRQTLGERSCTYIHAHHAPRQMADSYASSIESFYNGPAVIRYRLIESLAALEGAPSEECQWFDLAQAVAENLSLSQPQRQLLVDVSILVTHDAKSGVQRVVRSILTELLEHPPDGFRVEPVYATTEVPYHYARRFTLKFLACPDDMLFDEPVELYPGDIFLGLDLTSGIIPQHTDFLDKVRSLSGYVFFIVYDLLPVFYPYHFPALVSDLHVKWLNTIAQGDGALCISRAVADELNSWLDSSQLQRHRPFKIGWFHLGADIEASLPTTGLPEGFKAHLALLQNQPSVLMVGTVEPRKGHSQALAAFELLWAQGVEANLVIVGKQGWKVEGLVERLQSHPESGKRLFWHPGISDEGLLKLYEKATGVLIASEGEGFGLPLIEAARHCRPILARDIPVFREVAGDYASYFFGTTPEALAEALKEWLAALQAGTAPASEGMHWQTWAESTQQIVELLTDSNHPNWIYHWLPRSKVNVPTNKV</sequence>
<dbReference type="Gene3D" id="3.40.50.2000">
    <property type="entry name" value="Glycogen Phosphorylase B"/>
    <property type="match status" value="3"/>
</dbReference>
<accession>A0A9D3AYG4</accession>
<dbReference type="PANTHER" id="PTHR46401">
    <property type="entry name" value="GLYCOSYLTRANSFERASE WBBK-RELATED"/>
    <property type="match status" value="1"/>
</dbReference>